<reference evidence="1 2" key="1">
    <citation type="submission" date="2016-10" db="EMBL/GenBank/DDBJ databases">
        <authorList>
            <person name="de Groot N.N."/>
        </authorList>
    </citation>
    <scope>NUCLEOTIDE SEQUENCE [LARGE SCALE GENOMIC DNA]</scope>
    <source>
        <strain evidence="1 2">DSM 26424</strain>
    </source>
</reference>
<name>A0A1G8UE82_9RHOB</name>
<dbReference type="Proteomes" id="UP000199093">
    <property type="component" value="Unassembled WGS sequence"/>
</dbReference>
<dbReference type="InterPro" id="IPR011006">
    <property type="entry name" value="CheY-like_superfamily"/>
</dbReference>
<evidence type="ECO:0000313" key="2">
    <source>
        <dbReference type="Proteomes" id="UP000199093"/>
    </source>
</evidence>
<proteinExistence type="predicted"/>
<gene>
    <name evidence="1" type="ORF">SAMN04487993_104010</name>
</gene>
<dbReference type="SUPFAM" id="SSF52172">
    <property type="entry name" value="CheY-like"/>
    <property type="match status" value="1"/>
</dbReference>
<dbReference type="EMBL" id="FNEJ01000040">
    <property type="protein sequence ID" value="SDJ52073.1"/>
    <property type="molecule type" value="Genomic_DNA"/>
</dbReference>
<evidence type="ECO:0000313" key="1">
    <source>
        <dbReference type="EMBL" id="SDJ52073.1"/>
    </source>
</evidence>
<keyword evidence="2" id="KW-1185">Reference proteome</keyword>
<dbReference type="STRING" id="555512.SAMN04487993_104010"/>
<dbReference type="Gene3D" id="3.40.50.2300">
    <property type="match status" value="1"/>
</dbReference>
<protein>
    <submittedName>
        <fullName evidence="1">CheY chemotaxis protein or a CheY-like REC (Receiver) domain</fullName>
    </submittedName>
</protein>
<dbReference type="RefSeq" id="WP_207543699.1">
    <property type="nucleotide sequence ID" value="NZ_FNEJ01000040.1"/>
</dbReference>
<organism evidence="1 2">
    <name type="scientific">Salipiger marinus</name>
    <dbReference type="NCBI Taxonomy" id="555512"/>
    <lineage>
        <taxon>Bacteria</taxon>
        <taxon>Pseudomonadati</taxon>
        <taxon>Pseudomonadota</taxon>
        <taxon>Alphaproteobacteria</taxon>
        <taxon>Rhodobacterales</taxon>
        <taxon>Roseobacteraceae</taxon>
        <taxon>Salipiger</taxon>
    </lineage>
</organism>
<sequence length="194" mass="21407">MPPLSRRVLVVEDDYLQALDIGRFVSGTGASVLGPATTLEKGLRLAPQADAAVLDIDLGDHQVFPLADLLLDRGVPFIFYSGATGETPMPQRFWHVPLIRKPVQTLTDAAIVTLTAFPSDREPDIEVLLPKLRLAARLIYGEQAVADRLVERLLVDAIQHVQAGHDLGPRDCRADWLLRRMRLILKESGSSLMN</sequence>
<dbReference type="AlphaFoldDB" id="A0A1G8UE82"/>
<accession>A0A1G8UE82</accession>